<dbReference type="GO" id="GO:0039615">
    <property type="term" value="C:T=1 icosahedral viral capsid"/>
    <property type="evidence" value="ECO:0007669"/>
    <property type="project" value="UniProtKB-KW"/>
</dbReference>
<dbReference type="Pfam" id="PF02305">
    <property type="entry name" value="Phage_F"/>
    <property type="match status" value="1"/>
</dbReference>
<dbReference type="SUPFAM" id="SSF88645">
    <property type="entry name" value="ssDNA viruses"/>
    <property type="match status" value="1"/>
</dbReference>
<evidence type="ECO:0000313" key="6">
    <source>
        <dbReference type="EMBL" id="XCD06012.1"/>
    </source>
</evidence>
<keyword evidence="5" id="KW-0946">Virion</keyword>
<name>A0AAU8B2B8_9VIRU</name>
<evidence type="ECO:0000256" key="3">
    <source>
        <dbReference type="ARBA" id="ARBA00022431"/>
    </source>
</evidence>
<dbReference type="InterPro" id="IPR037002">
    <property type="entry name" value="Microviridae_protein_F_sf"/>
</dbReference>
<dbReference type="GO" id="GO:0005198">
    <property type="term" value="F:structural molecule activity"/>
    <property type="evidence" value="ECO:0007669"/>
    <property type="project" value="InterPro"/>
</dbReference>
<evidence type="ECO:0000256" key="1">
    <source>
        <dbReference type="ARBA" id="ARBA00004328"/>
    </source>
</evidence>
<dbReference type="EMBL" id="PP511623">
    <property type="protein sequence ID" value="XCD06012.1"/>
    <property type="molecule type" value="Genomic_DNA"/>
</dbReference>
<evidence type="ECO:0000256" key="2">
    <source>
        <dbReference type="ARBA" id="ARBA00009963"/>
    </source>
</evidence>
<organism evidence="6">
    <name type="scientific">Dulem virus 203</name>
    <dbReference type="NCBI Taxonomy" id="3145680"/>
    <lineage>
        <taxon>Viruses</taxon>
        <taxon>Monodnaviria</taxon>
        <taxon>Sangervirae</taxon>
        <taxon>Phixviricota</taxon>
        <taxon>Malgrandaviricetes</taxon>
        <taxon>Petitvirales</taxon>
        <taxon>Microviridae</taxon>
        <taxon>Microvirus</taxon>
    </lineage>
</organism>
<keyword evidence="3" id="KW-1140">T=1 icosahedral capsid protein</keyword>
<comment type="similarity">
    <text evidence="2">Belongs to the microviridae F protein family.</text>
</comment>
<dbReference type="InterPro" id="IPR016184">
    <property type="entry name" value="Capsid/spike_ssDNA_virus"/>
</dbReference>
<evidence type="ECO:0000256" key="4">
    <source>
        <dbReference type="ARBA" id="ARBA00022561"/>
    </source>
</evidence>
<reference evidence="6" key="1">
    <citation type="submission" date="2024-03" db="EMBL/GenBank/DDBJ databases">
        <title>Diverse circular DNA viruses in blood, oral, and fecal samples of captive lemurs.</title>
        <authorList>
            <person name="Paietta E.N."/>
            <person name="Kraberger S."/>
            <person name="Lund M.C."/>
            <person name="Custer J.M."/>
            <person name="Vargas K.M."/>
            <person name="Ehmke E.E."/>
            <person name="Yoder A.D."/>
            <person name="Varsani A."/>
        </authorList>
    </citation>
    <scope>NUCLEOTIDE SEQUENCE</scope>
    <source>
        <strain evidence="6">Duke_25FF_1127</strain>
    </source>
</reference>
<evidence type="ECO:0000256" key="5">
    <source>
        <dbReference type="ARBA" id="ARBA00022844"/>
    </source>
</evidence>
<sequence length="575" mass="63353">MNRNTQTHFALNPTRIDMSRSTFDRSSSLKTSFNVGDLVPFFIDEVLPGDTFKVKTSKVVRMPALLTPIMDNIYLDTYYFFVPNRLTWNHWKEFNGENTESAWIPKTEYEIPQLTAPDGGWQVGTIADYFGLPTGVSGISVSSLPFRAYALIVNEWFRDQNLQDPLVIPLDDATVEGVNSATFVTDVAKGGKPFICAKYHDYFTSALPAPQKGPDVTIPVSAGANLPVVGNGFNLALAGASSSSGSTIKVGGIGSLLNSSAGGSSIYGTTGSEPAYGLEVGTAPPTNTSALRGMLGVPTKDQLGDDLSKSGLIAINDGAVSMATINQLRLAFQIQKMYERDARGGTRYIEILKSHFGVTSPDARLQRPEYLGGNRIPININQVVQSSATDSNSTPQGNVAGYSLTTDSHYDFTKSFTEHGFVIGLMVARYDHTYQQGIDRMWSRKDRFDYYWPVFANIGEQAIKNKEIYAQGSSKDDEVFGYQEAWADYRYKPNRITGMMRSTYAQSLDVWHLADDYSALPSLSDSWIREDKTNVDRVLSVASTNTNQLFADVFVANRTTRPMPMYSIPGLIDHH</sequence>
<dbReference type="Gene3D" id="2.60.169.10">
    <property type="entry name" value="Microviridae F protein"/>
    <property type="match status" value="2"/>
</dbReference>
<comment type="subcellular location">
    <subcellularLocation>
        <location evidence="1">Virion</location>
    </subcellularLocation>
</comment>
<dbReference type="InterPro" id="IPR003514">
    <property type="entry name" value="Microviridae_protein_F"/>
</dbReference>
<accession>A0AAU8B2B8</accession>
<keyword evidence="4" id="KW-0167">Capsid protein</keyword>
<protein>
    <submittedName>
        <fullName evidence="6">Major capsid protein</fullName>
    </submittedName>
</protein>
<proteinExistence type="inferred from homology"/>